<name>A0A816ZPW9_9BILA</name>
<evidence type="ECO:0000313" key="5">
    <source>
        <dbReference type="EMBL" id="CAF3938577.1"/>
    </source>
</evidence>
<accession>A0A816ZPW9</accession>
<dbReference type="Proteomes" id="UP000663866">
    <property type="component" value="Unassembled WGS sequence"/>
</dbReference>
<feature type="region of interest" description="Disordered" evidence="1">
    <location>
        <begin position="1"/>
        <end position="21"/>
    </location>
</feature>
<evidence type="ECO:0000313" key="3">
    <source>
        <dbReference type="EMBL" id="CAF2035347.1"/>
    </source>
</evidence>
<comment type="caution">
    <text evidence="4">The sequence shown here is derived from an EMBL/GenBank/DDBJ whole genome shotgun (WGS) entry which is preliminary data.</text>
</comment>
<keyword evidence="2" id="KW-0812">Transmembrane</keyword>
<dbReference type="Proteomes" id="UP000663856">
    <property type="component" value="Unassembled WGS sequence"/>
</dbReference>
<keyword evidence="2" id="KW-0472">Membrane</keyword>
<evidence type="ECO:0000256" key="1">
    <source>
        <dbReference type="SAM" id="MobiDB-lite"/>
    </source>
</evidence>
<protein>
    <submittedName>
        <fullName evidence="4">Uncharacterized protein</fullName>
    </submittedName>
</protein>
<dbReference type="EMBL" id="CAJNRG010016598">
    <property type="protein sequence ID" value="CAF2204689.1"/>
    <property type="molecule type" value="Genomic_DNA"/>
</dbReference>
<dbReference type="PANTHER" id="PTHR37848:SF1">
    <property type="entry name" value="SUN DOMAIN-CONTAINING PROTEIN"/>
    <property type="match status" value="1"/>
</dbReference>
<evidence type="ECO:0000313" key="4">
    <source>
        <dbReference type="EMBL" id="CAF2204689.1"/>
    </source>
</evidence>
<evidence type="ECO:0000313" key="6">
    <source>
        <dbReference type="EMBL" id="CAF4170102.1"/>
    </source>
</evidence>
<evidence type="ECO:0000256" key="2">
    <source>
        <dbReference type="SAM" id="Phobius"/>
    </source>
</evidence>
<proteinExistence type="predicted"/>
<feature type="compositionally biased region" description="Polar residues" evidence="1">
    <location>
        <begin position="1"/>
        <end position="20"/>
    </location>
</feature>
<dbReference type="EMBL" id="CAJOBF010001327">
    <property type="protein sequence ID" value="CAF3938577.1"/>
    <property type="molecule type" value="Genomic_DNA"/>
</dbReference>
<dbReference type="EMBL" id="CAJNRF010002292">
    <property type="protein sequence ID" value="CAF2035347.1"/>
    <property type="molecule type" value="Genomic_DNA"/>
</dbReference>
<dbReference type="Proteomes" id="UP000663842">
    <property type="component" value="Unassembled WGS sequence"/>
</dbReference>
<gene>
    <name evidence="6" type="ORF">OVN521_LOCUS24654</name>
    <name evidence="5" type="ORF">UXM345_LOCUS12618</name>
    <name evidence="3" type="ORF">WKI299_LOCUS7469</name>
    <name evidence="4" type="ORF">XDN619_LOCUS32969</name>
</gene>
<feature type="transmembrane region" description="Helical" evidence="2">
    <location>
        <begin position="268"/>
        <end position="289"/>
    </location>
</feature>
<organism evidence="4 8">
    <name type="scientific">Rotaria magnacalcarata</name>
    <dbReference type="NCBI Taxonomy" id="392030"/>
    <lineage>
        <taxon>Eukaryota</taxon>
        <taxon>Metazoa</taxon>
        <taxon>Spiralia</taxon>
        <taxon>Gnathifera</taxon>
        <taxon>Rotifera</taxon>
        <taxon>Eurotatoria</taxon>
        <taxon>Bdelloidea</taxon>
        <taxon>Philodinida</taxon>
        <taxon>Philodinidae</taxon>
        <taxon>Rotaria</taxon>
    </lineage>
</organism>
<dbReference type="PANTHER" id="PTHR37848">
    <property type="entry name" value="EXPRESSED PROTEIN"/>
    <property type="match status" value="1"/>
</dbReference>
<evidence type="ECO:0000313" key="7">
    <source>
        <dbReference type="Proteomes" id="UP000663866"/>
    </source>
</evidence>
<keyword evidence="7" id="KW-1185">Reference proteome</keyword>
<dbReference type="Proteomes" id="UP000663887">
    <property type="component" value="Unassembled WGS sequence"/>
</dbReference>
<dbReference type="EMBL" id="CAJOBG010005924">
    <property type="protein sequence ID" value="CAF4170102.1"/>
    <property type="molecule type" value="Genomic_DNA"/>
</dbReference>
<evidence type="ECO:0000313" key="8">
    <source>
        <dbReference type="Proteomes" id="UP000663887"/>
    </source>
</evidence>
<keyword evidence="2" id="KW-1133">Transmembrane helix</keyword>
<sequence length="337" mass="38191">MTNNNTASNNFTIEDYSTPSAPVGMAQKDSTLTSNKSMLLPNNDLEMKTDNIFATPIAPDIDDLPSNYFDTLIVPNGAILYYNDVTPYTESSKAEIQRYEKGVLSFDQLVDKNPDQLWLYFMTYLNEKPQLKVNIHGYYTEVFLLSTNAVTNSRVVPEFSFSIDLSPYICEQWQRVAVIPSGKARIAGETVTFRDALEQYTLSNKKIKEIVLKKQCHGWNLEELKKKLIALVRSTGYQNSINVTYNRVNYQIAARSSSKLSQFANSTVVHVLCCISCLCIIFGPIHYCLHTIGSARNTIVAEYMMMKSDDIFLQLNAQIIVNSVIQRSRNSYIAHFT</sequence>
<reference evidence="4" key="1">
    <citation type="submission" date="2021-02" db="EMBL/GenBank/DDBJ databases">
        <authorList>
            <person name="Nowell W R."/>
        </authorList>
    </citation>
    <scope>NUCLEOTIDE SEQUENCE</scope>
</reference>
<dbReference type="AlphaFoldDB" id="A0A816ZPW9"/>